<feature type="region of interest" description="Disordered" evidence="1">
    <location>
        <begin position="23"/>
        <end position="87"/>
    </location>
</feature>
<dbReference type="Gramene" id="PUZ43681">
    <property type="protein sequence ID" value="PUZ43681"/>
    <property type="gene ID" value="GQ55_8G027500"/>
</dbReference>
<evidence type="ECO:0000313" key="2">
    <source>
        <dbReference type="EMBL" id="PUZ43681.1"/>
    </source>
</evidence>
<gene>
    <name evidence="2" type="ORF">GQ55_8G027500</name>
</gene>
<protein>
    <recommendedName>
        <fullName evidence="4">DUF834 domain-containing protein</fullName>
    </recommendedName>
</protein>
<reference evidence="2 3" key="1">
    <citation type="submission" date="2018-04" db="EMBL/GenBank/DDBJ databases">
        <title>WGS assembly of Panicum hallii var. hallii HAL2.</title>
        <authorList>
            <person name="Lovell J."/>
            <person name="Jenkins J."/>
            <person name="Lowry D."/>
            <person name="Mamidi S."/>
            <person name="Sreedasyam A."/>
            <person name="Weng X."/>
            <person name="Barry K."/>
            <person name="Bonette J."/>
            <person name="Campitelli B."/>
            <person name="Daum C."/>
            <person name="Gordon S."/>
            <person name="Gould B."/>
            <person name="Lipzen A."/>
            <person name="MacQueen A."/>
            <person name="Palacio-Mejia J."/>
            <person name="Plott C."/>
            <person name="Shakirov E."/>
            <person name="Shu S."/>
            <person name="Yoshinaga Y."/>
            <person name="Zane M."/>
            <person name="Rokhsar D."/>
            <person name="Grimwood J."/>
            <person name="Schmutz J."/>
            <person name="Juenger T."/>
        </authorList>
    </citation>
    <scope>NUCLEOTIDE SEQUENCE [LARGE SCALE GENOMIC DNA]</scope>
    <source>
        <strain evidence="3">cv. HAL2</strain>
    </source>
</reference>
<evidence type="ECO:0000313" key="3">
    <source>
        <dbReference type="Proteomes" id="UP000244336"/>
    </source>
</evidence>
<name>A0A2T7CK18_9POAL</name>
<evidence type="ECO:0000256" key="1">
    <source>
        <dbReference type="SAM" id="MobiDB-lite"/>
    </source>
</evidence>
<dbReference type="EMBL" id="CM009756">
    <property type="protein sequence ID" value="PUZ43681.1"/>
    <property type="molecule type" value="Genomic_DNA"/>
</dbReference>
<keyword evidence="3" id="KW-1185">Reference proteome</keyword>
<proteinExistence type="predicted"/>
<sequence>MFPSLGLSLPPFPVPCRWRRSGGGWRPAAGSERQGTATDARAGGGWPRRACGGAWPARERQGRTGARGGGRRPVRSRGMAEARSRHGWPARELWGSAAGGRAVGMTGVRAAKAGGRRASSSDSGMRAVVEAGANVKAGGEGAAEAGGRCPHGGRARWAVGLPCSMG</sequence>
<evidence type="ECO:0008006" key="4">
    <source>
        <dbReference type="Google" id="ProtNLM"/>
    </source>
</evidence>
<organism evidence="2 3">
    <name type="scientific">Panicum hallii var. hallii</name>
    <dbReference type="NCBI Taxonomy" id="1504633"/>
    <lineage>
        <taxon>Eukaryota</taxon>
        <taxon>Viridiplantae</taxon>
        <taxon>Streptophyta</taxon>
        <taxon>Embryophyta</taxon>
        <taxon>Tracheophyta</taxon>
        <taxon>Spermatophyta</taxon>
        <taxon>Magnoliopsida</taxon>
        <taxon>Liliopsida</taxon>
        <taxon>Poales</taxon>
        <taxon>Poaceae</taxon>
        <taxon>PACMAD clade</taxon>
        <taxon>Panicoideae</taxon>
        <taxon>Panicodae</taxon>
        <taxon>Paniceae</taxon>
        <taxon>Panicinae</taxon>
        <taxon>Panicum</taxon>
        <taxon>Panicum sect. Panicum</taxon>
    </lineage>
</organism>
<dbReference type="Proteomes" id="UP000244336">
    <property type="component" value="Chromosome 8"/>
</dbReference>
<dbReference type="AlphaFoldDB" id="A0A2T7CK18"/>
<accession>A0A2T7CK18</accession>